<protein>
    <recommendedName>
        <fullName evidence="5">RRM domain-containing protein</fullName>
    </recommendedName>
</protein>
<dbReference type="AlphaFoldDB" id="A0A1E1J569"/>
<sequence length="229" mass="25054">MRTSARSYVNRITASSATAVAGASPLQHFIGPVSQTYSSPAQYGEPTNLPGSTSPGATAPFQILGSPPQQPQQAEMRVYRDDNLVVPPSLAEVPHEDDNAEEKTLIFQLRGLPFAATRKDVESFLHTVDYDQLDVGTLATGESSGNAFVELHSLRAAEKLGRLHNTVITVAADAGVPVRERPRPRYVEVLAANAAKREQVLRLDARTSRSALPVPRRARARHLCRWRLR</sequence>
<evidence type="ECO:0000256" key="1">
    <source>
        <dbReference type="ARBA" id="ARBA00022737"/>
    </source>
</evidence>
<feature type="region of interest" description="Disordered" evidence="3">
    <location>
        <begin position="37"/>
        <end position="71"/>
    </location>
</feature>
<dbReference type="InterPro" id="IPR012677">
    <property type="entry name" value="Nucleotide-bd_a/b_plait_sf"/>
</dbReference>
<reference evidence="4" key="1">
    <citation type="submission" date="2012-08" db="EMBL/GenBank/DDBJ databases">
        <title>Comparative genomics of metastatic and non-metastatic Leishmania guyanensis provides insights into polygenic factors involved in Leishmania RNA virus infection.</title>
        <authorList>
            <person name="Smith D."/>
            <person name="Hertz-Fowler C."/>
            <person name="Martin R."/>
            <person name="Dickens N."/>
            <person name="Fasel N."/>
            <person name="Falquet L."/>
            <person name="Beverley S."/>
            <person name="Zangger H."/>
            <person name="Calderon-Copete S."/>
            <person name="Mottram J."/>
            <person name="Xenarios I."/>
        </authorList>
    </citation>
    <scope>NUCLEOTIDE SEQUENCE</scope>
    <source>
        <strain evidence="4">MHOM/BR/75/M4147/SSU:IR2SAT-LUC</strain>
    </source>
</reference>
<dbReference type="PANTHER" id="PTHR13976">
    <property type="entry name" value="HETEROGENEOUS NUCLEAR RIBONUCLEOPROTEIN-RELATED"/>
    <property type="match status" value="1"/>
</dbReference>
<keyword evidence="2" id="KW-0694">RNA-binding</keyword>
<dbReference type="EMBL" id="CALQ01001636">
    <property type="protein sequence ID" value="CCM18730.1"/>
    <property type="molecule type" value="Genomic_DNA"/>
</dbReference>
<dbReference type="GO" id="GO:0003723">
    <property type="term" value="F:RNA binding"/>
    <property type="evidence" value="ECO:0007669"/>
    <property type="project" value="UniProtKB-KW"/>
</dbReference>
<name>A0A1E1J569_LEIGU</name>
<organism evidence="4">
    <name type="scientific">Leishmania guyanensis</name>
    <dbReference type="NCBI Taxonomy" id="5670"/>
    <lineage>
        <taxon>Eukaryota</taxon>
        <taxon>Discoba</taxon>
        <taxon>Euglenozoa</taxon>
        <taxon>Kinetoplastea</taxon>
        <taxon>Metakinetoplastina</taxon>
        <taxon>Trypanosomatida</taxon>
        <taxon>Trypanosomatidae</taxon>
        <taxon>Leishmaniinae</taxon>
        <taxon>Leishmania</taxon>
        <taxon>Leishmania guyanensis species complex</taxon>
    </lineage>
</organism>
<proteinExistence type="predicted"/>
<evidence type="ECO:0000256" key="3">
    <source>
        <dbReference type="SAM" id="MobiDB-lite"/>
    </source>
</evidence>
<accession>A0A1E1J569</accession>
<gene>
    <name evidence="4" type="primary">LgM4147LRVhigh.33.02020.00370</name>
    <name evidence="4" type="ORF">BN36_3362160</name>
</gene>
<dbReference type="InterPro" id="IPR035979">
    <property type="entry name" value="RBD_domain_sf"/>
</dbReference>
<evidence type="ECO:0000313" key="4">
    <source>
        <dbReference type="EMBL" id="CCM18730.1"/>
    </source>
</evidence>
<keyword evidence="1" id="KW-0677">Repeat</keyword>
<evidence type="ECO:0008006" key="5">
    <source>
        <dbReference type="Google" id="ProtNLM"/>
    </source>
</evidence>
<dbReference type="SUPFAM" id="SSF54928">
    <property type="entry name" value="RNA-binding domain, RBD"/>
    <property type="match status" value="1"/>
</dbReference>
<dbReference type="Gene3D" id="3.30.70.330">
    <property type="match status" value="1"/>
</dbReference>
<evidence type="ECO:0000256" key="2">
    <source>
        <dbReference type="ARBA" id="ARBA00022884"/>
    </source>
</evidence>
<dbReference type="InterPro" id="IPR050666">
    <property type="entry name" value="ESRP"/>
</dbReference>